<gene>
    <name evidence="2" type="ORF">EWV80_17955</name>
</gene>
<evidence type="ECO:0000313" key="3">
    <source>
        <dbReference type="Proteomes" id="UP000320551"/>
    </source>
</evidence>
<keyword evidence="1" id="KW-0175">Coiled coil</keyword>
<feature type="coiled-coil region" evidence="1">
    <location>
        <begin position="117"/>
        <end position="144"/>
    </location>
</feature>
<dbReference type="Proteomes" id="UP000320551">
    <property type="component" value="Unassembled WGS sequence"/>
</dbReference>
<protein>
    <submittedName>
        <fullName evidence="2">Uncharacterized protein</fullName>
    </submittedName>
</protein>
<accession>A0A552DDQ1</accession>
<evidence type="ECO:0000256" key="1">
    <source>
        <dbReference type="SAM" id="Coils"/>
    </source>
</evidence>
<organism evidence="2 3">
    <name type="scientific">Microcystis aeruginosa Ma_QC_B_20070730_S2</name>
    <dbReference type="NCBI Taxonomy" id="2486256"/>
    <lineage>
        <taxon>Bacteria</taxon>
        <taxon>Bacillati</taxon>
        <taxon>Cyanobacteriota</taxon>
        <taxon>Cyanophyceae</taxon>
        <taxon>Oscillatoriophycideae</taxon>
        <taxon>Chroococcales</taxon>
        <taxon>Microcystaceae</taxon>
        <taxon>Microcystis</taxon>
    </lineage>
</organism>
<reference evidence="2 3" key="1">
    <citation type="submission" date="2019-01" db="EMBL/GenBank/DDBJ databases">
        <title>Coherence of Microcystis species and biogeography revealed through population genomics.</title>
        <authorList>
            <person name="Perez-Carrascal O.M."/>
            <person name="Terrat Y."/>
            <person name="Giani A."/>
            <person name="Fortin N."/>
            <person name="Tromas N."/>
            <person name="Shapiro B.J."/>
        </authorList>
    </citation>
    <scope>NUCLEOTIDE SEQUENCE [LARGE SCALE GENOMIC DNA]</scope>
    <source>
        <strain evidence="2">Ma_QC_B_20070730_S2</strain>
    </source>
</reference>
<dbReference type="AlphaFoldDB" id="A0A552DDQ1"/>
<dbReference type="EMBL" id="SFBK01000237">
    <property type="protein sequence ID" value="TRU20348.1"/>
    <property type="molecule type" value="Genomic_DNA"/>
</dbReference>
<comment type="caution">
    <text evidence="2">The sequence shown here is derived from an EMBL/GenBank/DDBJ whole genome shotgun (WGS) entry which is preliminary data.</text>
</comment>
<sequence>MILLEIPLATTPLLLFGNNAKAEPINEIILAQSKRCLEPGERKQITYQIEGIEREIKQLEDRIKELEKKFSEWQEERRRLYPLFVRYTVVYPRENGGRRHPKDQEIKREYEYAGQQLISINKKMDEISAKISKLQNTISSLQRDLNLPDCVNICRIHPILCSNGPVLDNLRGVPAR</sequence>
<name>A0A552DDQ1_MICAE</name>
<feature type="coiled-coil region" evidence="1">
    <location>
        <begin position="42"/>
        <end position="76"/>
    </location>
</feature>
<evidence type="ECO:0000313" key="2">
    <source>
        <dbReference type="EMBL" id="TRU20348.1"/>
    </source>
</evidence>
<proteinExistence type="predicted"/>